<dbReference type="Gene3D" id="3.10.28.10">
    <property type="entry name" value="Homing endonucleases"/>
    <property type="match status" value="1"/>
</dbReference>
<dbReference type="AlphaFoldDB" id="A0A846TDT5"/>
<organism evidence="1 2">
    <name type="scientific">Mesobacillus selenatarsenatis</name>
    <dbReference type="NCBI Taxonomy" id="388741"/>
    <lineage>
        <taxon>Bacteria</taxon>
        <taxon>Bacillati</taxon>
        <taxon>Bacillota</taxon>
        <taxon>Bacilli</taxon>
        <taxon>Bacillales</taxon>
        <taxon>Bacillaceae</taxon>
        <taxon>Mesobacillus</taxon>
    </lineage>
</organism>
<comment type="caution">
    <text evidence="1">The sequence shown here is derived from an EMBL/GenBank/DDBJ whole genome shotgun (WGS) entry which is preliminary data.</text>
</comment>
<dbReference type="SUPFAM" id="SSF46689">
    <property type="entry name" value="Homeodomain-like"/>
    <property type="match status" value="1"/>
</dbReference>
<dbReference type="SUPFAM" id="SSF55608">
    <property type="entry name" value="Homing endonucleases"/>
    <property type="match status" value="1"/>
</dbReference>
<proteinExistence type="predicted"/>
<dbReference type="Proteomes" id="UP000587942">
    <property type="component" value="Unassembled WGS sequence"/>
</dbReference>
<dbReference type="InterPro" id="IPR009057">
    <property type="entry name" value="Homeodomain-like_sf"/>
</dbReference>
<reference evidence="1 2" key="1">
    <citation type="submission" date="2020-03" db="EMBL/GenBank/DDBJ databases">
        <authorList>
            <person name="Sun Q."/>
        </authorList>
    </citation>
    <scope>NUCLEOTIDE SEQUENCE [LARGE SCALE GENOMIC DNA]</scope>
    <source>
        <strain evidence="1 2">KACC 21451</strain>
    </source>
</reference>
<dbReference type="EMBL" id="JAAVUM010000003">
    <property type="protein sequence ID" value="NKE05060.1"/>
    <property type="molecule type" value="Genomic_DNA"/>
</dbReference>
<evidence type="ECO:0000313" key="1">
    <source>
        <dbReference type="EMBL" id="NKE05060.1"/>
    </source>
</evidence>
<dbReference type="RefSeq" id="WP_167831528.1">
    <property type="nucleotide sequence ID" value="NZ_JAAVUM010000003.1"/>
</dbReference>
<evidence type="ECO:0000313" key="2">
    <source>
        <dbReference type="Proteomes" id="UP000587942"/>
    </source>
</evidence>
<protein>
    <submittedName>
        <fullName evidence="1">Helix-turn-helix domain-containing protein</fullName>
    </submittedName>
</protein>
<dbReference type="Gene3D" id="1.10.10.60">
    <property type="entry name" value="Homeodomain-like"/>
    <property type="match status" value="1"/>
</dbReference>
<name>A0A846TDT5_9BACI</name>
<gene>
    <name evidence="1" type="ORF">GWK17_06170</name>
</gene>
<sequence>MESMVKVNLESRRRPYGARDKEELISAITDYHDKGYSQVEIAKKLNLSRGTILRWNKELNFLTPRLPGDAGKLKNKIHHYDENYFSDIRTPNQAYLVGYILGDGTLIDRKKSKRLVLSLAEVDKQLIFDIAKELNMVNQVKFRKSTTLREQNKFSLPISSTKICNDLINLGITPRKTGNEKWIDFHNSNL</sequence>
<accession>A0A846TDT5</accession>
<dbReference type="InterPro" id="IPR027434">
    <property type="entry name" value="Homing_endonucl"/>
</dbReference>